<dbReference type="PANTHER" id="PTHR33946">
    <property type="match status" value="1"/>
</dbReference>
<name>A0A8K1CRZ4_PYTOL</name>
<dbReference type="AlphaFoldDB" id="A0A8K1CRZ4"/>
<comment type="caution">
    <text evidence="6">The sequence shown here is derived from an EMBL/GenBank/DDBJ whole genome shotgun (WGS) entry which is preliminary data.</text>
</comment>
<evidence type="ECO:0000256" key="2">
    <source>
        <dbReference type="ARBA" id="ARBA00022737"/>
    </source>
</evidence>
<evidence type="ECO:0000256" key="1">
    <source>
        <dbReference type="ARBA" id="ARBA00022729"/>
    </source>
</evidence>
<protein>
    <recommendedName>
        <fullName evidence="5">Apple domain-containing protein</fullName>
    </recommendedName>
</protein>
<reference evidence="6" key="1">
    <citation type="submission" date="2019-03" db="EMBL/GenBank/DDBJ databases">
        <title>Long read genome sequence of the mycoparasitic Pythium oligandrum ATCC 38472 isolated from sugarbeet rhizosphere.</title>
        <authorList>
            <person name="Gaulin E."/>
        </authorList>
    </citation>
    <scope>NUCLEOTIDE SEQUENCE</scope>
    <source>
        <strain evidence="6">ATCC 38472_TT</strain>
    </source>
</reference>
<evidence type="ECO:0000256" key="4">
    <source>
        <dbReference type="SAM" id="SignalP"/>
    </source>
</evidence>
<feature type="signal peptide" evidence="4">
    <location>
        <begin position="1"/>
        <end position="19"/>
    </location>
</feature>
<dbReference type="GO" id="GO:0006508">
    <property type="term" value="P:proteolysis"/>
    <property type="evidence" value="ECO:0007669"/>
    <property type="project" value="InterPro"/>
</dbReference>
<keyword evidence="7" id="KW-1185">Reference proteome</keyword>
<dbReference type="Proteomes" id="UP000794436">
    <property type="component" value="Unassembled WGS sequence"/>
</dbReference>
<dbReference type="SMART" id="SM00236">
    <property type="entry name" value="fCBD"/>
    <property type="match status" value="2"/>
</dbReference>
<proteinExistence type="predicted"/>
<keyword evidence="1 4" id="KW-0732">Signal</keyword>
<feature type="domain" description="Apple" evidence="5">
    <location>
        <begin position="201"/>
        <end position="272"/>
    </location>
</feature>
<dbReference type="Gene3D" id="3.50.4.10">
    <property type="entry name" value="Hepatocyte Growth Factor"/>
    <property type="match status" value="2"/>
</dbReference>
<evidence type="ECO:0000259" key="5">
    <source>
        <dbReference type="PROSITE" id="PS50948"/>
    </source>
</evidence>
<organism evidence="6 7">
    <name type="scientific">Pythium oligandrum</name>
    <name type="common">Mycoparasitic fungus</name>
    <dbReference type="NCBI Taxonomy" id="41045"/>
    <lineage>
        <taxon>Eukaryota</taxon>
        <taxon>Sar</taxon>
        <taxon>Stramenopiles</taxon>
        <taxon>Oomycota</taxon>
        <taxon>Peronosporomycetes</taxon>
        <taxon>Pythiales</taxon>
        <taxon>Pythiaceae</taxon>
        <taxon>Pythium</taxon>
    </lineage>
</organism>
<sequence length="272" mass="28760">MLTVGATLLVGFTSTSVCAQAPEATCTTSPYEGCGSDAGTTCCPADFYCQPWNSAYYQCMPAPSQCPRQATNIDFFGDDLETVYGIQPTECCDKCTKTPHCVAYTFVNSNPGQPACYLKKGLGQERKSVGAVSGVVRTTTPTPTPSVTPTMTPSSLTTPSCATAEYGNCGSSEDIKCCPSGYYCQPWSQWYYQCMPAPAQCKTPLTGVAYYGNNLKTVAVSQPSQCCDACVKTKGCKAFTFINSSPNGPVCYLKSSASSPKKRAGAISSCVQ</sequence>
<dbReference type="InterPro" id="IPR000254">
    <property type="entry name" value="CBD"/>
</dbReference>
<evidence type="ECO:0000256" key="3">
    <source>
        <dbReference type="ARBA" id="ARBA00023157"/>
    </source>
</evidence>
<accession>A0A8K1CRZ4</accession>
<feature type="domain" description="Apple" evidence="5">
    <location>
        <begin position="66"/>
        <end position="142"/>
    </location>
</feature>
<dbReference type="GO" id="GO:0005576">
    <property type="term" value="C:extracellular region"/>
    <property type="evidence" value="ECO:0007669"/>
    <property type="project" value="InterPro"/>
</dbReference>
<evidence type="ECO:0000313" key="7">
    <source>
        <dbReference type="Proteomes" id="UP000794436"/>
    </source>
</evidence>
<dbReference type="EMBL" id="SPLM01000002">
    <property type="protein sequence ID" value="TMW68767.1"/>
    <property type="molecule type" value="Genomic_DNA"/>
</dbReference>
<dbReference type="SMART" id="SM00223">
    <property type="entry name" value="APPLE"/>
    <property type="match status" value="2"/>
</dbReference>
<keyword evidence="2" id="KW-0677">Repeat</keyword>
<feature type="chain" id="PRO_5035450400" description="Apple domain-containing protein" evidence="4">
    <location>
        <begin position="20"/>
        <end position="272"/>
    </location>
</feature>
<dbReference type="CDD" id="cd01100">
    <property type="entry name" value="APPLE_Factor_XI_like"/>
    <property type="match status" value="2"/>
</dbReference>
<dbReference type="InterPro" id="IPR003609">
    <property type="entry name" value="Pan_app"/>
</dbReference>
<dbReference type="PROSITE" id="PS50948">
    <property type="entry name" value="PAN"/>
    <property type="match status" value="2"/>
</dbReference>
<dbReference type="InterPro" id="IPR000177">
    <property type="entry name" value="Apple"/>
</dbReference>
<dbReference type="GO" id="GO:0030248">
    <property type="term" value="F:cellulose binding"/>
    <property type="evidence" value="ECO:0007669"/>
    <property type="project" value="InterPro"/>
</dbReference>
<keyword evidence="3" id="KW-1015">Disulfide bond</keyword>
<dbReference type="PANTHER" id="PTHR33946:SF4">
    <property type="entry name" value="COAGULATION FACTOR XI"/>
    <property type="match status" value="1"/>
</dbReference>
<dbReference type="Pfam" id="PF14295">
    <property type="entry name" value="PAN_4"/>
    <property type="match status" value="2"/>
</dbReference>
<gene>
    <name evidence="6" type="ORF">Poli38472_006235</name>
</gene>
<dbReference type="OrthoDB" id="63193at2759"/>
<dbReference type="GO" id="GO:0005975">
    <property type="term" value="P:carbohydrate metabolic process"/>
    <property type="evidence" value="ECO:0007669"/>
    <property type="project" value="InterPro"/>
</dbReference>
<evidence type="ECO:0000313" key="6">
    <source>
        <dbReference type="EMBL" id="TMW68767.1"/>
    </source>
</evidence>